<dbReference type="AlphaFoldDB" id="A0A2I1I5A4"/>
<name>A0A2I1I5A4_9ACTO</name>
<organism evidence="2 3">
    <name type="scientific">Schaalia turicensis</name>
    <dbReference type="NCBI Taxonomy" id="131111"/>
    <lineage>
        <taxon>Bacteria</taxon>
        <taxon>Bacillati</taxon>
        <taxon>Actinomycetota</taxon>
        <taxon>Actinomycetes</taxon>
        <taxon>Actinomycetales</taxon>
        <taxon>Actinomycetaceae</taxon>
        <taxon>Schaalia</taxon>
    </lineage>
</organism>
<dbReference type="InterPro" id="IPR045970">
    <property type="entry name" value="DUF5926"/>
</dbReference>
<dbReference type="Pfam" id="PF19348">
    <property type="entry name" value="DUF5926"/>
    <property type="match status" value="1"/>
</dbReference>
<protein>
    <recommendedName>
        <fullName evidence="1">DUF5926 domain-containing protein</fullName>
    </recommendedName>
</protein>
<dbReference type="OrthoDB" id="5512013at2"/>
<dbReference type="Proteomes" id="UP000234545">
    <property type="component" value="Unassembled WGS sequence"/>
</dbReference>
<reference evidence="2 3" key="1">
    <citation type="submission" date="2017-12" db="EMBL/GenBank/DDBJ databases">
        <title>Phylogenetic diversity of female urinary microbiome.</title>
        <authorList>
            <person name="Thomas-White K."/>
            <person name="Wolfe A.J."/>
        </authorList>
    </citation>
    <scope>NUCLEOTIDE SEQUENCE [LARGE SCALE GENOMIC DNA]</scope>
    <source>
        <strain evidence="2 3">UMB0250</strain>
    </source>
</reference>
<accession>A0A2I1I5A4</accession>
<proteinExistence type="predicted"/>
<dbReference type="EMBL" id="PKKJ01000004">
    <property type="protein sequence ID" value="PKY66294.1"/>
    <property type="molecule type" value="Genomic_DNA"/>
</dbReference>
<comment type="caution">
    <text evidence="2">The sequence shown here is derived from an EMBL/GenBank/DDBJ whole genome shotgun (WGS) entry which is preliminary data.</text>
</comment>
<feature type="domain" description="DUF5926" evidence="1">
    <location>
        <begin position="29"/>
        <end position="293"/>
    </location>
</feature>
<evidence type="ECO:0000313" key="2">
    <source>
        <dbReference type="EMBL" id="PKY66294.1"/>
    </source>
</evidence>
<evidence type="ECO:0000313" key="3">
    <source>
        <dbReference type="Proteomes" id="UP000234545"/>
    </source>
</evidence>
<sequence>MGKASRRKKVTNPAARPAFRAPIPFVARPYEGLKGEVELVAMREILPCAIMSARTNAEHGAVEFDFVTLLPDGHPAMVRGDGRILVAAQTRFNSADLSHDAGAAILAAIAAKADGVEGVIDIDVREPSDRLQDILDPEGFGEMSLEENFHFWLNPEEEMDEQTARALEENRDEVIPTVAVPGVTGMFWCEMNRNFVRYVTDVEESALFTGLARLQAAGKARMGEGSRFVGAFRACGIAIPVFELAEGATADDIAEDAATLATELEKALAVKEPLTADERRARQGMVSRQVTIR</sequence>
<evidence type="ECO:0000259" key="1">
    <source>
        <dbReference type="Pfam" id="PF19348"/>
    </source>
</evidence>
<gene>
    <name evidence="2" type="ORF">CYJ25_04780</name>
</gene>
<dbReference type="RefSeq" id="WP_101628058.1">
    <property type="nucleotide sequence ID" value="NZ_JBCOMK010000054.1"/>
</dbReference>